<evidence type="ECO:0000256" key="4">
    <source>
        <dbReference type="ARBA" id="ARBA00022499"/>
    </source>
</evidence>
<feature type="compositionally biased region" description="Polar residues" evidence="10">
    <location>
        <begin position="295"/>
        <end position="304"/>
    </location>
</feature>
<name>I0Z0T5_COCSC</name>
<reference evidence="12 13" key="1">
    <citation type="journal article" date="2012" name="Genome Biol.">
        <title>The genome of the polar eukaryotic microalga coccomyxa subellipsoidea reveals traits of cold adaptation.</title>
        <authorList>
            <person name="Blanc G."/>
            <person name="Agarkova I."/>
            <person name="Grimwood J."/>
            <person name="Kuo A."/>
            <person name="Brueggeman A."/>
            <person name="Dunigan D."/>
            <person name="Gurnon J."/>
            <person name="Ladunga I."/>
            <person name="Lindquist E."/>
            <person name="Lucas S."/>
            <person name="Pangilinan J."/>
            <person name="Proschold T."/>
            <person name="Salamov A."/>
            <person name="Schmutz J."/>
            <person name="Weeks D."/>
            <person name="Yamada T."/>
            <person name="Claverie J.M."/>
            <person name="Grigoriev I."/>
            <person name="Van Etten J."/>
            <person name="Lomsadze A."/>
            <person name="Borodovsky M."/>
        </authorList>
    </citation>
    <scope>NUCLEOTIDE SEQUENCE [LARGE SCALE GENOMIC DNA]</scope>
    <source>
        <strain evidence="12 13">C-169</strain>
    </source>
</reference>
<organism evidence="12 13">
    <name type="scientific">Coccomyxa subellipsoidea (strain C-169)</name>
    <name type="common">Green microalga</name>
    <dbReference type="NCBI Taxonomy" id="574566"/>
    <lineage>
        <taxon>Eukaryota</taxon>
        <taxon>Viridiplantae</taxon>
        <taxon>Chlorophyta</taxon>
        <taxon>core chlorophytes</taxon>
        <taxon>Trebouxiophyceae</taxon>
        <taxon>Trebouxiophyceae incertae sedis</taxon>
        <taxon>Coccomyxaceae</taxon>
        <taxon>Coccomyxa</taxon>
        <taxon>Coccomyxa subellipsoidea</taxon>
    </lineage>
</organism>
<dbReference type="PANTHER" id="PTHR31169:SF15">
    <property type="entry name" value="EXPRESSED PROTEIN"/>
    <property type="match status" value="1"/>
</dbReference>
<dbReference type="eggNOG" id="ENOG502QREZ">
    <property type="taxonomic scope" value="Eukaryota"/>
</dbReference>
<keyword evidence="5" id="KW-0597">Phosphoprotein</keyword>
<dbReference type="GO" id="GO:0006355">
    <property type="term" value="P:regulation of DNA-templated transcription"/>
    <property type="evidence" value="ECO:0007669"/>
    <property type="project" value="InterPro"/>
</dbReference>
<dbReference type="PANTHER" id="PTHR31169">
    <property type="entry name" value="OS05G0300700 PROTEIN"/>
    <property type="match status" value="1"/>
</dbReference>
<dbReference type="GO" id="GO:0005634">
    <property type="term" value="C:nucleus"/>
    <property type="evidence" value="ECO:0007669"/>
    <property type="project" value="UniProtKB-SubCell"/>
</dbReference>
<dbReference type="EMBL" id="AGSI01000006">
    <property type="protein sequence ID" value="EIE24254.1"/>
    <property type="molecule type" value="Genomic_DNA"/>
</dbReference>
<evidence type="ECO:0000256" key="10">
    <source>
        <dbReference type="SAM" id="MobiDB-lite"/>
    </source>
</evidence>
<keyword evidence="9" id="KW-0539">Nucleus</keyword>
<keyword evidence="7" id="KW-0805">Transcription regulation</keyword>
<dbReference type="GO" id="GO:0005737">
    <property type="term" value="C:cytoplasm"/>
    <property type="evidence" value="ECO:0007669"/>
    <property type="project" value="UniProtKB-SubCell"/>
</dbReference>
<dbReference type="RefSeq" id="XP_005648798.1">
    <property type="nucleotide sequence ID" value="XM_005648741.1"/>
</dbReference>
<evidence type="ECO:0000256" key="7">
    <source>
        <dbReference type="ARBA" id="ARBA00023015"/>
    </source>
</evidence>
<feature type="region of interest" description="Disordered" evidence="10">
    <location>
        <begin position="269"/>
        <end position="304"/>
    </location>
</feature>
<evidence type="ECO:0000256" key="5">
    <source>
        <dbReference type="ARBA" id="ARBA00022553"/>
    </source>
</evidence>
<evidence type="ECO:0000256" key="2">
    <source>
        <dbReference type="ARBA" id="ARBA00004496"/>
    </source>
</evidence>
<proteinExistence type="predicted"/>
<evidence type="ECO:0000256" key="9">
    <source>
        <dbReference type="ARBA" id="ARBA00023242"/>
    </source>
</evidence>
<dbReference type="InterPro" id="IPR018866">
    <property type="entry name" value="Znf-4CXXC_R1"/>
</dbReference>
<dbReference type="Pfam" id="PF10497">
    <property type="entry name" value="zf-4CXXC_R1"/>
    <property type="match status" value="1"/>
</dbReference>
<gene>
    <name evidence="12" type="ORF">COCSUDRAFT_41519</name>
</gene>
<dbReference type="Proteomes" id="UP000007264">
    <property type="component" value="Unassembled WGS sequence"/>
</dbReference>
<dbReference type="OrthoDB" id="298344at2759"/>
<evidence type="ECO:0000256" key="1">
    <source>
        <dbReference type="ARBA" id="ARBA00004123"/>
    </source>
</evidence>
<dbReference type="AlphaFoldDB" id="I0Z0T5"/>
<keyword evidence="6" id="KW-0832">Ubl conjugation</keyword>
<feature type="region of interest" description="Disordered" evidence="10">
    <location>
        <begin position="14"/>
        <end position="66"/>
    </location>
</feature>
<dbReference type="InterPro" id="IPR040221">
    <property type="entry name" value="CDCA7/CDA7L"/>
</dbReference>
<evidence type="ECO:0000259" key="11">
    <source>
        <dbReference type="Pfam" id="PF10497"/>
    </source>
</evidence>
<keyword evidence="3" id="KW-0963">Cytoplasm</keyword>
<sequence>MGIVKQVTLLEAGLRSRRREGGTSTTTKTRKEVKSCPSTPLTRRSSSRIANQPPENKGLTGDEHESHGRLVMATSIIDPEHEQRWSEYVSKHRCDSQSRGSVYDSKAGICCHFCRQKKLCGEPECRRCTERNPELSCLGKSECTRCGSATGRFCRACLLVRYGMTLEAVHEEMEAGSWLCPHCYEDDHPDEGWICNSSICMTRRGLKPTGIAIYDAQEKGFASVAHYVQAQQLARTGKKLTAAPKAAAAKARSTAAAVDTVEAQPVLGSAGRPVSVSPGTPIKTDAAAQEGKGQGSSQASSEETQLLAELAGDDDADSANACAGAAREQDAPGKENLPATTAVPPHAAGLTPVKRPLLAKMPASEGRITRRQAREAHNVTPAEQGSSKAAAPCAPAGRSLRRRLVT</sequence>
<dbReference type="GeneID" id="17042252"/>
<comment type="caution">
    <text evidence="12">The sequence shown here is derived from an EMBL/GenBank/DDBJ whole genome shotgun (WGS) entry which is preliminary data.</text>
</comment>
<feature type="region of interest" description="Disordered" evidence="10">
    <location>
        <begin position="316"/>
        <end position="406"/>
    </location>
</feature>
<feature type="domain" description="Zinc-finger" evidence="11">
    <location>
        <begin position="103"/>
        <end position="227"/>
    </location>
</feature>
<protein>
    <recommendedName>
        <fullName evidence="11">Zinc-finger domain-containing protein</fullName>
    </recommendedName>
</protein>
<evidence type="ECO:0000256" key="3">
    <source>
        <dbReference type="ARBA" id="ARBA00022490"/>
    </source>
</evidence>
<evidence type="ECO:0000313" key="13">
    <source>
        <dbReference type="Proteomes" id="UP000007264"/>
    </source>
</evidence>
<keyword evidence="4" id="KW-1017">Isopeptide bond</keyword>
<keyword evidence="13" id="KW-1185">Reference proteome</keyword>
<evidence type="ECO:0000313" key="12">
    <source>
        <dbReference type="EMBL" id="EIE24254.1"/>
    </source>
</evidence>
<comment type="subcellular location">
    <subcellularLocation>
        <location evidence="2">Cytoplasm</location>
    </subcellularLocation>
    <subcellularLocation>
        <location evidence="1">Nucleus</location>
    </subcellularLocation>
</comment>
<evidence type="ECO:0000256" key="8">
    <source>
        <dbReference type="ARBA" id="ARBA00023163"/>
    </source>
</evidence>
<accession>I0Z0T5</accession>
<evidence type="ECO:0000256" key="6">
    <source>
        <dbReference type="ARBA" id="ARBA00022843"/>
    </source>
</evidence>
<dbReference type="KEGG" id="csl:COCSUDRAFT_41519"/>
<keyword evidence="8" id="KW-0804">Transcription</keyword>